<evidence type="ECO:0000256" key="2">
    <source>
        <dbReference type="SAM" id="SignalP"/>
    </source>
</evidence>
<dbReference type="EMBL" id="JAEQNA010000005">
    <property type="protein sequence ID" value="MBL0421510.1"/>
    <property type="molecule type" value="Genomic_DNA"/>
</dbReference>
<sequence length="287" mass="30005">MFRSKPIHPPLAAAIAVAALAAGPSWAAAPSGEGVTASHSATARVAESRALRASRAIGMEVRGRQGEVIGPVRDVLVNNQTGVVRYLVIALGRGTAPGERVALVPASRLALGPARQSLVYEGRPQTLEKVAVPQADWKTILGDADRLAQLDKSWSLQRRTAARFMRPVSTLMGQRVTGAAGAPLGEIEDLVLNINQARPSYAVIKLDQQASGDGNRVAVPLRALQAPAGQPALALDTGRTRLDALKGFSREAYQDPNNPSFMAQASRHLGAFGSSPTGSPPAGGKPQ</sequence>
<keyword evidence="5" id="KW-1185">Reference proteome</keyword>
<protein>
    <submittedName>
        <fullName evidence="4">PRC-barrel domain-containing protein</fullName>
    </submittedName>
</protein>
<evidence type="ECO:0000313" key="4">
    <source>
        <dbReference type="EMBL" id="MBL0421510.1"/>
    </source>
</evidence>
<feature type="signal peptide" evidence="2">
    <location>
        <begin position="1"/>
        <end position="27"/>
    </location>
</feature>
<proteinExistence type="predicted"/>
<dbReference type="Gene3D" id="2.30.30.240">
    <property type="entry name" value="PRC-barrel domain"/>
    <property type="match status" value="2"/>
</dbReference>
<dbReference type="InterPro" id="IPR027275">
    <property type="entry name" value="PRC-brl_dom"/>
</dbReference>
<evidence type="ECO:0000256" key="1">
    <source>
        <dbReference type="SAM" id="MobiDB-lite"/>
    </source>
</evidence>
<evidence type="ECO:0000313" key="5">
    <source>
        <dbReference type="Proteomes" id="UP000613011"/>
    </source>
</evidence>
<dbReference type="AlphaFoldDB" id="A0A936ZQ51"/>
<feature type="chain" id="PRO_5037144351" evidence="2">
    <location>
        <begin position="28"/>
        <end position="287"/>
    </location>
</feature>
<dbReference type="PANTHER" id="PTHR36505:SF1">
    <property type="entry name" value="BLR1072 PROTEIN"/>
    <property type="match status" value="1"/>
</dbReference>
<feature type="compositionally biased region" description="Low complexity" evidence="1">
    <location>
        <begin position="270"/>
        <end position="287"/>
    </location>
</feature>
<dbReference type="Pfam" id="PF05239">
    <property type="entry name" value="PRC"/>
    <property type="match status" value="1"/>
</dbReference>
<comment type="caution">
    <text evidence="4">The sequence shown here is derived from an EMBL/GenBank/DDBJ whole genome shotgun (WGS) entry which is preliminary data.</text>
</comment>
<gene>
    <name evidence="4" type="ORF">JI739_14220</name>
</gene>
<dbReference type="InterPro" id="IPR011033">
    <property type="entry name" value="PRC_barrel-like_sf"/>
</dbReference>
<reference evidence="4" key="1">
    <citation type="submission" date="2021-01" db="EMBL/GenBank/DDBJ databases">
        <title>Ramlibacter sp. strain AW1 16S ribosomal RNA gene Genome sequencing and assembly.</title>
        <authorList>
            <person name="Kang M."/>
        </authorList>
    </citation>
    <scope>NUCLEOTIDE SEQUENCE</scope>
    <source>
        <strain evidence="4">AW1</strain>
    </source>
</reference>
<accession>A0A936ZQ51</accession>
<dbReference type="SUPFAM" id="SSF50346">
    <property type="entry name" value="PRC-barrel domain"/>
    <property type="match status" value="2"/>
</dbReference>
<feature type="region of interest" description="Disordered" evidence="1">
    <location>
        <begin position="251"/>
        <end position="287"/>
    </location>
</feature>
<name>A0A936ZQ51_9BURK</name>
<dbReference type="RefSeq" id="WP_201684588.1">
    <property type="nucleotide sequence ID" value="NZ_JAEQNA010000005.1"/>
</dbReference>
<feature type="domain" description="PRC-barrel" evidence="3">
    <location>
        <begin position="51"/>
        <end position="105"/>
    </location>
</feature>
<keyword evidence="2" id="KW-0732">Signal</keyword>
<dbReference type="Proteomes" id="UP000613011">
    <property type="component" value="Unassembled WGS sequence"/>
</dbReference>
<evidence type="ECO:0000259" key="3">
    <source>
        <dbReference type="Pfam" id="PF05239"/>
    </source>
</evidence>
<dbReference type="PANTHER" id="PTHR36505">
    <property type="entry name" value="BLR1072 PROTEIN"/>
    <property type="match status" value="1"/>
</dbReference>
<organism evidence="4 5">
    <name type="scientific">Ramlibacter aurantiacus</name>
    <dbReference type="NCBI Taxonomy" id="2801330"/>
    <lineage>
        <taxon>Bacteria</taxon>
        <taxon>Pseudomonadati</taxon>
        <taxon>Pseudomonadota</taxon>
        <taxon>Betaproteobacteria</taxon>
        <taxon>Burkholderiales</taxon>
        <taxon>Comamonadaceae</taxon>
        <taxon>Ramlibacter</taxon>
    </lineage>
</organism>